<dbReference type="OrthoDB" id="3270417at2759"/>
<dbReference type="STRING" id="745531.A0A0C3PIU0"/>
<evidence type="ECO:0000313" key="3">
    <source>
        <dbReference type="EMBL" id="KIP05948.1"/>
    </source>
</evidence>
<evidence type="ECO:0000313" key="4">
    <source>
        <dbReference type="Proteomes" id="UP000053257"/>
    </source>
</evidence>
<reference evidence="3 4" key="1">
    <citation type="journal article" date="2014" name="PLoS Genet.">
        <title>Analysis of the Phlebiopsis gigantea genome, transcriptome and secretome provides insight into its pioneer colonization strategies of wood.</title>
        <authorList>
            <person name="Hori C."/>
            <person name="Ishida T."/>
            <person name="Igarashi K."/>
            <person name="Samejima M."/>
            <person name="Suzuki H."/>
            <person name="Master E."/>
            <person name="Ferreira P."/>
            <person name="Ruiz-Duenas F.J."/>
            <person name="Held B."/>
            <person name="Canessa P."/>
            <person name="Larrondo L.F."/>
            <person name="Schmoll M."/>
            <person name="Druzhinina I.S."/>
            <person name="Kubicek C.P."/>
            <person name="Gaskell J.A."/>
            <person name="Kersten P."/>
            <person name="St John F."/>
            <person name="Glasner J."/>
            <person name="Sabat G."/>
            <person name="Splinter BonDurant S."/>
            <person name="Syed K."/>
            <person name="Yadav J."/>
            <person name="Mgbeahuruike A.C."/>
            <person name="Kovalchuk A."/>
            <person name="Asiegbu F.O."/>
            <person name="Lackner G."/>
            <person name="Hoffmeister D."/>
            <person name="Rencoret J."/>
            <person name="Gutierrez A."/>
            <person name="Sun H."/>
            <person name="Lindquist E."/>
            <person name="Barry K."/>
            <person name="Riley R."/>
            <person name="Grigoriev I.V."/>
            <person name="Henrissat B."/>
            <person name="Kues U."/>
            <person name="Berka R.M."/>
            <person name="Martinez A.T."/>
            <person name="Covert S.F."/>
            <person name="Blanchette R.A."/>
            <person name="Cullen D."/>
        </authorList>
    </citation>
    <scope>NUCLEOTIDE SEQUENCE [LARGE SCALE GENOMIC DNA]</scope>
    <source>
        <strain evidence="3 4">11061_1 CR5-6</strain>
    </source>
</reference>
<proteinExistence type="predicted"/>
<feature type="transmembrane region" description="Helical" evidence="1">
    <location>
        <begin position="157"/>
        <end position="178"/>
    </location>
</feature>
<keyword evidence="4" id="KW-1185">Reference proteome</keyword>
<feature type="domain" description="DUF6534" evidence="2">
    <location>
        <begin position="167"/>
        <end position="254"/>
    </location>
</feature>
<feature type="transmembrane region" description="Helical" evidence="1">
    <location>
        <begin position="199"/>
        <end position="221"/>
    </location>
</feature>
<keyword evidence="1" id="KW-1133">Transmembrane helix</keyword>
<dbReference type="PANTHER" id="PTHR40465:SF1">
    <property type="entry name" value="DUF6534 DOMAIN-CONTAINING PROTEIN"/>
    <property type="match status" value="1"/>
</dbReference>
<dbReference type="PANTHER" id="PTHR40465">
    <property type="entry name" value="CHROMOSOME 1, WHOLE GENOME SHOTGUN SEQUENCE"/>
    <property type="match status" value="1"/>
</dbReference>
<accession>A0A0C3PIU0</accession>
<dbReference type="Pfam" id="PF20152">
    <property type="entry name" value="DUF6534"/>
    <property type="match status" value="1"/>
</dbReference>
<evidence type="ECO:0000259" key="2">
    <source>
        <dbReference type="Pfam" id="PF20152"/>
    </source>
</evidence>
<dbReference type="InterPro" id="IPR045339">
    <property type="entry name" value="DUF6534"/>
</dbReference>
<dbReference type="Proteomes" id="UP000053257">
    <property type="component" value="Unassembled WGS sequence"/>
</dbReference>
<sequence>MANELELLVGPLLVLICFALILFGVFTFQVYFYWFTYEDDIRALRILVLVLWILECLHTCFCIHLLYTYLVVDFHNPEGILQVVWSAGVTVFLEVFIVSGAQGFYILRIWQLSGHNILATAPPAFALFCRIAFGFATGSLLYCYRTWPEFREHTGSLFTLNCGLTLAAFVDLLTTAILSYYLRRNMHGFERTRHVLQKLIFYTVNTGALTMVFSIAILFTFNFVTKSLMFAGMVEVVSKLYANSMLAMVNARRHLKAQVYSGTVNSIALQSPHASRPGAPDRVQVSVYREVLADAGSTRSGDVSAKVDYALA</sequence>
<dbReference type="EMBL" id="KN840529">
    <property type="protein sequence ID" value="KIP05948.1"/>
    <property type="molecule type" value="Genomic_DNA"/>
</dbReference>
<gene>
    <name evidence="3" type="ORF">PHLGIDRAFT_479385</name>
</gene>
<keyword evidence="1" id="KW-0812">Transmembrane</keyword>
<feature type="transmembrane region" description="Helical" evidence="1">
    <location>
        <begin position="12"/>
        <end position="34"/>
    </location>
</feature>
<organism evidence="3 4">
    <name type="scientific">Phlebiopsis gigantea (strain 11061_1 CR5-6)</name>
    <name type="common">White-rot fungus</name>
    <name type="synonym">Peniophora gigantea</name>
    <dbReference type="NCBI Taxonomy" id="745531"/>
    <lineage>
        <taxon>Eukaryota</taxon>
        <taxon>Fungi</taxon>
        <taxon>Dikarya</taxon>
        <taxon>Basidiomycota</taxon>
        <taxon>Agaricomycotina</taxon>
        <taxon>Agaricomycetes</taxon>
        <taxon>Polyporales</taxon>
        <taxon>Phanerochaetaceae</taxon>
        <taxon>Phlebiopsis</taxon>
    </lineage>
</organism>
<keyword evidence="1" id="KW-0472">Membrane</keyword>
<feature type="transmembrane region" description="Helical" evidence="1">
    <location>
        <begin position="117"/>
        <end position="137"/>
    </location>
</feature>
<dbReference type="AlphaFoldDB" id="A0A0C3PIU0"/>
<name>A0A0C3PIU0_PHLG1</name>
<feature type="transmembrane region" description="Helical" evidence="1">
    <location>
        <begin position="79"/>
        <end position="105"/>
    </location>
</feature>
<feature type="transmembrane region" description="Helical" evidence="1">
    <location>
        <begin position="46"/>
        <end position="67"/>
    </location>
</feature>
<protein>
    <recommendedName>
        <fullName evidence="2">DUF6534 domain-containing protein</fullName>
    </recommendedName>
</protein>
<dbReference type="HOGENOM" id="CLU_046025_5_2_1"/>
<evidence type="ECO:0000256" key="1">
    <source>
        <dbReference type="SAM" id="Phobius"/>
    </source>
</evidence>